<keyword evidence="2" id="KW-0812">Transmembrane</keyword>
<dbReference type="Proteomes" id="UP000230233">
    <property type="component" value="Chromosome V"/>
</dbReference>
<keyword evidence="2" id="KW-1133">Transmembrane helix</keyword>
<dbReference type="Pfam" id="PF14927">
    <property type="entry name" value="Neurensin"/>
    <property type="match status" value="1"/>
</dbReference>
<gene>
    <name evidence="3" type="primary">Cni-T27C4.1</name>
    <name evidence="3" type="synonym">Cnig_chr_V.g18513</name>
    <name evidence="3" type="ORF">B9Z55_018513</name>
</gene>
<organism evidence="3 4">
    <name type="scientific">Caenorhabditis nigoni</name>
    <dbReference type="NCBI Taxonomy" id="1611254"/>
    <lineage>
        <taxon>Eukaryota</taxon>
        <taxon>Metazoa</taxon>
        <taxon>Ecdysozoa</taxon>
        <taxon>Nematoda</taxon>
        <taxon>Chromadorea</taxon>
        <taxon>Rhabditida</taxon>
        <taxon>Rhabditina</taxon>
        <taxon>Rhabditomorpha</taxon>
        <taxon>Rhabditoidea</taxon>
        <taxon>Rhabditidae</taxon>
        <taxon>Peloderinae</taxon>
        <taxon>Caenorhabditis</taxon>
    </lineage>
</organism>
<evidence type="ECO:0000256" key="1">
    <source>
        <dbReference type="SAM" id="MobiDB-lite"/>
    </source>
</evidence>
<dbReference type="PANTHER" id="PTHR14796">
    <property type="entry name" value="NEURENSIN 1-RELATED"/>
    <property type="match status" value="1"/>
</dbReference>
<comment type="caution">
    <text evidence="3">The sequence shown here is derived from an EMBL/GenBank/DDBJ whole genome shotgun (WGS) entry which is preliminary data.</text>
</comment>
<dbReference type="InterPro" id="IPR024883">
    <property type="entry name" value="Neurensin"/>
</dbReference>
<dbReference type="STRING" id="1611254.A0A2G5TEJ1"/>
<protein>
    <submittedName>
        <fullName evidence="3">Uncharacterized protein</fullName>
    </submittedName>
</protein>
<accession>A0A2G5TEJ1</accession>
<evidence type="ECO:0000256" key="2">
    <source>
        <dbReference type="SAM" id="Phobius"/>
    </source>
</evidence>
<feature type="transmembrane region" description="Helical" evidence="2">
    <location>
        <begin position="190"/>
        <end position="215"/>
    </location>
</feature>
<dbReference type="AlphaFoldDB" id="A0A2G5TEJ1"/>
<evidence type="ECO:0000313" key="4">
    <source>
        <dbReference type="Proteomes" id="UP000230233"/>
    </source>
</evidence>
<sequence length="281" mass="30569">MLGGTCSCLHGDPYHSSSKHWVRINQVLEVAKRLESDPHDMTGFRLGSNKKEKLSPGTAKPSALVDEVSAPRNFGIKNYLHQFYVTPTGDDVEGGAIGGPMSGGAWYLLPPPPAQRRGLLLCRIFTIIGLLFLIAGAVTICIGYTWKAERNIEQSIERFVLFQDENGGLYVPRDKLELILQDPMRLWKTIGFGLFTLGSLLLAFSLAIPTAAAMVGTTRFAAFASPDNSPNEPPVRVFPHSSNVTGMSSGPVPVMEEIAKVQPSEKKSPTVPADLLDQEVH</sequence>
<proteinExistence type="predicted"/>
<keyword evidence="4" id="KW-1185">Reference proteome</keyword>
<dbReference type="PANTHER" id="PTHR14796:SF3">
    <property type="entry name" value="NEURENSIN 1-LIKE-RELATED"/>
    <property type="match status" value="1"/>
</dbReference>
<dbReference type="GO" id="GO:0043005">
    <property type="term" value="C:neuron projection"/>
    <property type="evidence" value="ECO:0007669"/>
    <property type="project" value="TreeGrafter"/>
</dbReference>
<evidence type="ECO:0000313" key="3">
    <source>
        <dbReference type="EMBL" id="PIC25669.1"/>
    </source>
</evidence>
<dbReference type="GO" id="GO:0030133">
    <property type="term" value="C:transport vesicle"/>
    <property type="evidence" value="ECO:0007669"/>
    <property type="project" value="InterPro"/>
</dbReference>
<dbReference type="GO" id="GO:0007399">
    <property type="term" value="P:nervous system development"/>
    <property type="evidence" value="ECO:0007669"/>
    <property type="project" value="TreeGrafter"/>
</dbReference>
<reference evidence="4" key="1">
    <citation type="submission" date="2017-10" db="EMBL/GenBank/DDBJ databases">
        <title>Rapid genome shrinkage in a self-fertile nematode reveals novel sperm competition proteins.</title>
        <authorList>
            <person name="Yin D."/>
            <person name="Schwarz E.M."/>
            <person name="Thomas C.G."/>
            <person name="Felde R.L."/>
            <person name="Korf I.F."/>
            <person name="Cutter A.D."/>
            <person name="Schartner C.M."/>
            <person name="Ralston E.J."/>
            <person name="Meyer B.J."/>
            <person name="Haag E.S."/>
        </authorList>
    </citation>
    <scope>NUCLEOTIDE SEQUENCE [LARGE SCALE GENOMIC DNA]</scope>
    <source>
        <strain evidence="4">JU1422</strain>
    </source>
</reference>
<dbReference type="EMBL" id="PDUG01000005">
    <property type="protein sequence ID" value="PIC25669.1"/>
    <property type="molecule type" value="Genomic_DNA"/>
</dbReference>
<feature type="region of interest" description="Disordered" evidence="1">
    <location>
        <begin position="260"/>
        <end position="281"/>
    </location>
</feature>
<dbReference type="OrthoDB" id="5979667at2759"/>
<keyword evidence="2" id="KW-0472">Membrane</keyword>
<dbReference type="GO" id="GO:0043025">
    <property type="term" value="C:neuronal cell body"/>
    <property type="evidence" value="ECO:0007669"/>
    <property type="project" value="TreeGrafter"/>
</dbReference>
<feature type="transmembrane region" description="Helical" evidence="2">
    <location>
        <begin position="124"/>
        <end position="146"/>
    </location>
</feature>
<name>A0A2G5TEJ1_9PELO</name>